<comment type="caution">
    <text evidence="1">The sequence shown here is derived from an EMBL/GenBank/DDBJ whole genome shotgun (WGS) entry which is preliminary data.</text>
</comment>
<dbReference type="EMBL" id="CM042884">
    <property type="protein sequence ID" value="KAI4370304.1"/>
    <property type="molecule type" value="Genomic_DNA"/>
</dbReference>
<dbReference type="Proteomes" id="UP001057402">
    <property type="component" value="Chromosome 5"/>
</dbReference>
<accession>A0ACB9QUQ1</accession>
<evidence type="ECO:0000313" key="1">
    <source>
        <dbReference type="EMBL" id="KAI4370304.1"/>
    </source>
</evidence>
<reference evidence="2" key="1">
    <citation type="journal article" date="2023" name="Front. Plant Sci.">
        <title>Chromosomal-level genome assembly of Melastoma candidum provides insights into trichome evolution.</title>
        <authorList>
            <person name="Zhong Y."/>
            <person name="Wu W."/>
            <person name="Sun C."/>
            <person name="Zou P."/>
            <person name="Liu Y."/>
            <person name="Dai S."/>
            <person name="Zhou R."/>
        </authorList>
    </citation>
    <scope>NUCLEOTIDE SEQUENCE [LARGE SCALE GENOMIC DNA]</scope>
</reference>
<name>A0ACB9QUQ1_9MYRT</name>
<protein>
    <submittedName>
        <fullName evidence="1">Uncharacterized protein</fullName>
    </submittedName>
</protein>
<evidence type="ECO:0000313" key="2">
    <source>
        <dbReference type="Proteomes" id="UP001057402"/>
    </source>
</evidence>
<proteinExistence type="predicted"/>
<keyword evidence="2" id="KW-1185">Reference proteome</keyword>
<sequence length="110" mass="12059">MAAAMVVVVHRGVPGRTQRGGRRAFSSTSDSEETAQELALILEVDGVLVDAYRVGNREAFNQALQNLGLDCAKWTEPIHNDLARKSDGDEEMMLALYFNHIGWPSSLPTS</sequence>
<organism evidence="1 2">
    <name type="scientific">Melastoma candidum</name>
    <dbReference type="NCBI Taxonomy" id="119954"/>
    <lineage>
        <taxon>Eukaryota</taxon>
        <taxon>Viridiplantae</taxon>
        <taxon>Streptophyta</taxon>
        <taxon>Embryophyta</taxon>
        <taxon>Tracheophyta</taxon>
        <taxon>Spermatophyta</taxon>
        <taxon>Magnoliopsida</taxon>
        <taxon>eudicotyledons</taxon>
        <taxon>Gunneridae</taxon>
        <taxon>Pentapetalae</taxon>
        <taxon>rosids</taxon>
        <taxon>malvids</taxon>
        <taxon>Myrtales</taxon>
        <taxon>Melastomataceae</taxon>
        <taxon>Melastomatoideae</taxon>
        <taxon>Melastomateae</taxon>
        <taxon>Melastoma</taxon>
    </lineage>
</organism>
<gene>
    <name evidence="1" type="ORF">MLD38_018668</name>
</gene>